<sequence>MSIPPGAFPGGHCARGGLINFFAPREERQSMSLRLIVMFGDGHAPPPAFLLLLSSAALEKGFVCPITNTIMFYPVVAADGKIYERHAIQVWIATAVDNEKQPLSPATNNPLDNLILKPDNEMRKKIEFFIKKNKLQNHPDRVKPPSATTIEEQQADISAQASRWLTEATPGKGEAAPAFEDMANYATLSAKRRQEEVESGADIVLVVRTTRNLHDLLRRLDCVDNLDTFHEAIGNSYDLLASTSVNDLFYICKERNRIVHETSSGDELSDVRRYRLAVRSATREIQEQVDMQDMYKSEILNYGLDRFYEGKYEEASAVLLNYISQADAKLHSDQVGKARRFALLSTSRISELRNADELYKHLEFVEKANGKSAVRCPSEDALKLCFSAYGKLARAVEVKEDCYCLVMFRMGRLVNAEASIRYFSKVLEKDPDHSNAVFCLSRSYMELEDWELAKTKLKTLEQNVSGKLLEGVKRNLKVCLEKTDVRAKTGHLTEDELDQLMADFGLKEKKKKKKDKKKK</sequence>
<dbReference type="AlphaFoldDB" id="K0SY82"/>
<accession>K0SY82</accession>
<dbReference type="Proteomes" id="UP000266841">
    <property type="component" value="Unassembled WGS sequence"/>
</dbReference>
<dbReference type="SUPFAM" id="SSF57850">
    <property type="entry name" value="RING/U-box"/>
    <property type="match status" value="1"/>
</dbReference>
<dbReference type="PANTHER" id="PTHR46573:SF1">
    <property type="entry name" value="WD REPEAT, SAM AND U-BOX DOMAIN-CONTAINING PROTEIN 1"/>
    <property type="match status" value="1"/>
</dbReference>
<dbReference type="InterPro" id="IPR013083">
    <property type="entry name" value="Znf_RING/FYVE/PHD"/>
</dbReference>
<dbReference type="CDD" id="cd16655">
    <property type="entry name" value="RING-Ubox_WDSUB1-like"/>
    <property type="match status" value="1"/>
</dbReference>
<dbReference type="SUPFAM" id="SSF48452">
    <property type="entry name" value="TPR-like"/>
    <property type="match status" value="1"/>
</dbReference>
<dbReference type="PANTHER" id="PTHR46573">
    <property type="entry name" value="WD REPEAT, SAM AND U-BOX DOMAIN-CONTAINING PROTEIN 1"/>
    <property type="match status" value="1"/>
</dbReference>
<dbReference type="EMBL" id="AGNL01007288">
    <property type="protein sequence ID" value="EJK71393.1"/>
    <property type="molecule type" value="Genomic_DNA"/>
</dbReference>
<evidence type="ECO:0000259" key="1">
    <source>
        <dbReference type="PROSITE" id="PS51698"/>
    </source>
</evidence>
<dbReference type="Gene3D" id="3.30.40.10">
    <property type="entry name" value="Zinc/RING finger domain, C3HC4 (zinc finger)"/>
    <property type="match status" value="1"/>
</dbReference>
<proteinExistence type="predicted"/>
<keyword evidence="3" id="KW-1185">Reference proteome</keyword>
<evidence type="ECO:0000313" key="2">
    <source>
        <dbReference type="EMBL" id="EJK71393.1"/>
    </source>
</evidence>
<feature type="domain" description="U-box" evidence="1">
    <location>
        <begin position="57"/>
        <end position="136"/>
    </location>
</feature>
<reference evidence="2 3" key="1">
    <citation type="journal article" date="2012" name="Genome Biol.">
        <title>Genome and low-iron response of an oceanic diatom adapted to chronic iron limitation.</title>
        <authorList>
            <person name="Lommer M."/>
            <person name="Specht M."/>
            <person name="Roy A.S."/>
            <person name="Kraemer L."/>
            <person name="Andreson R."/>
            <person name="Gutowska M.A."/>
            <person name="Wolf J."/>
            <person name="Bergner S.V."/>
            <person name="Schilhabel M.B."/>
            <person name="Klostermeier U.C."/>
            <person name="Beiko R.G."/>
            <person name="Rosenstiel P."/>
            <person name="Hippler M."/>
            <person name="Laroche J."/>
        </authorList>
    </citation>
    <scope>NUCLEOTIDE SEQUENCE [LARGE SCALE GENOMIC DNA]</scope>
    <source>
        <strain evidence="2 3">CCMP1005</strain>
    </source>
</reference>
<comment type="caution">
    <text evidence="2">The sequence shown here is derived from an EMBL/GenBank/DDBJ whole genome shotgun (WGS) entry which is preliminary data.</text>
</comment>
<dbReference type="GO" id="GO:0016567">
    <property type="term" value="P:protein ubiquitination"/>
    <property type="evidence" value="ECO:0007669"/>
    <property type="project" value="InterPro"/>
</dbReference>
<dbReference type="InterPro" id="IPR003613">
    <property type="entry name" value="Ubox_domain"/>
</dbReference>
<gene>
    <name evidence="2" type="ORF">THAOC_07175</name>
</gene>
<name>K0SY82_THAOC</name>
<protein>
    <recommendedName>
        <fullName evidence="1">U-box domain-containing protein</fullName>
    </recommendedName>
</protein>
<dbReference type="GO" id="GO:0004842">
    <property type="term" value="F:ubiquitin-protein transferase activity"/>
    <property type="evidence" value="ECO:0007669"/>
    <property type="project" value="InterPro"/>
</dbReference>
<dbReference type="InterPro" id="IPR052085">
    <property type="entry name" value="WD-SAM-U-box"/>
</dbReference>
<dbReference type="PROSITE" id="PS51698">
    <property type="entry name" value="U_BOX"/>
    <property type="match status" value="1"/>
</dbReference>
<evidence type="ECO:0000313" key="3">
    <source>
        <dbReference type="Proteomes" id="UP000266841"/>
    </source>
</evidence>
<dbReference type="OrthoDB" id="424220at2759"/>
<dbReference type="InterPro" id="IPR011990">
    <property type="entry name" value="TPR-like_helical_dom_sf"/>
</dbReference>
<organism evidence="2 3">
    <name type="scientific">Thalassiosira oceanica</name>
    <name type="common">Marine diatom</name>
    <dbReference type="NCBI Taxonomy" id="159749"/>
    <lineage>
        <taxon>Eukaryota</taxon>
        <taxon>Sar</taxon>
        <taxon>Stramenopiles</taxon>
        <taxon>Ochrophyta</taxon>
        <taxon>Bacillariophyta</taxon>
        <taxon>Coscinodiscophyceae</taxon>
        <taxon>Thalassiosirophycidae</taxon>
        <taxon>Thalassiosirales</taxon>
        <taxon>Thalassiosiraceae</taxon>
        <taxon>Thalassiosira</taxon>
    </lineage>
</organism>
<dbReference type="SMART" id="SM00504">
    <property type="entry name" value="Ubox"/>
    <property type="match status" value="1"/>
</dbReference>
<dbReference type="Gene3D" id="1.25.40.10">
    <property type="entry name" value="Tetratricopeptide repeat domain"/>
    <property type="match status" value="1"/>
</dbReference>
<dbReference type="Pfam" id="PF04564">
    <property type="entry name" value="U-box"/>
    <property type="match status" value="1"/>
</dbReference>